<evidence type="ECO:0000313" key="5">
    <source>
        <dbReference type="EMBL" id="HBP28687.1"/>
    </source>
</evidence>
<gene>
    <name evidence="5" type="ORF">DD666_04650</name>
</gene>
<comment type="caution">
    <text evidence="5">The sequence shown here is derived from an EMBL/GenBank/DDBJ whole genome shotgun (WGS) entry which is preliminary data.</text>
</comment>
<dbReference type="InterPro" id="IPR011711">
    <property type="entry name" value="GntR_C"/>
</dbReference>
<dbReference type="SUPFAM" id="SSF46785">
    <property type="entry name" value="Winged helix' DNA-binding domain"/>
    <property type="match status" value="1"/>
</dbReference>
<dbReference type="InterPro" id="IPR036390">
    <property type="entry name" value="WH_DNA-bd_sf"/>
</dbReference>
<dbReference type="InterPro" id="IPR008920">
    <property type="entry name" value="TF_FadR/GntR_C"/>
</dbReference>
<evidence type="ECO:0000259" key="4">
    <source>
        <dbReference type="PROSITE" id="PS50949"/>
    </source>
</evidence>
<dbReference type="GO" id="GO:0003700">
    <property type="term" value="F:DNA-binding transcription factor activity"/>
    <property type="evidence" value="ECO:0007669"/>
    <property type="project" value="InterPro"/>
</dbReference>
<dbReference type="InterPro" id="IPR000524">
    <property type="entry name" value="Tscrpt_reg_HTH_GntR"/>
</dbReference>
<dbReference type="SMART" id="SM00345">
    <property type="entry name" value="HTH_GNTR"/>
    <property type="match status" value="1"/>
</dbReference>
<dbReference type="Proteomes" id="UP000264036">
    <property type="component" value="Unassembled WGS sequence"/>
</dbReference>
<dbReference type="PANTHER" id="PTHR43537">
    <property type="entry name" value="TRANSCRIPTIONAL REGULATOR, GNTR FAMILY"/>
    <property type="match status" value="1"/>
</dbReference>
<dbReference type="InterPro" id="IPR036388">
    <property type="entry name" value="WH-like_DNA-bd_sf"/>
</dbReference>
<reference evidence="5 6" key="1">
    <citation type="journal article" date="2018" name="Nat. Biotechnol.">
        <title>A standardized bacterial taxonomy based on genome phylogeny substantially revises the tree of life.</title>
        <authorList>
            <person name="Parks D.H."/>
            <person name="Chuvochina M."/>
            <person name="Waite D.W."/>
            <person name="Rinke C."/>
            <person name="Skarshewski A."/>
            <person name="Chaumeil P.A."/>
            <person name="Hugenholtz P."/>
        </authorList>
    </citation>
    <scope>NUCLEOTIDE SEQUENCE [LARGE SCALE GENOMIC DNA]</scope>
    <source>
        <strain evidence="5">UBA10707</strain>
    </source>
</reference>
<dbReference type="SUPFAM" id="SSF48008">
    <property type="entry name" value="GntR ligand-binding domain-like"/>
    <property type="match status" value="1"/>
</dbReference>
<dbReference type="Gene3D" id="1.10.10.10">
    <property type="entry name" value="Winged helix-like DNA-binding domain superfamily/Winged helix DNA-binding domain"/>
    <property type="match status" value="1"/>
</dbReference>
<dbReference type="Gene3D" id="1.20.120.530">
    <property type="entry name" value="GntR ligand-binding domain-like"/>
    <property type="match status" value="1"/>
</dbReference>
<dbReference type="GO" id="GO:0003677">
    <property type="term" value="F:DNA binding"/>
    <property type="evidence" value="ECO:0007669"/>
    <property type="project" value="UniProtKB-KW"/>
</dbReference>
<keyword evidence="3" id="KW-0804">Transcription</keyword>
<evidence type="ECO:0000313" key="6">
    <source>
        <dbReference type="Proteomes" id="UP000264036"/>
    </source>
</evidence>
<dbReference type="PANTHER" id="PTHR43537:SF5">
    <property type="entry name" value="UXU OPERON TRANSCRIPTIONAL REGULATOR"/>
    <property type="match status" value="1"/>
</dbReference>
<sequence length="243" mass="27369">MPIQALAPPQRLYRLIADQLEVLIESGEFKPGMRLPAERELAKKLAVSRPSLREALIALEVAGLVNIRIGSGIYVAERSPKKDERSHKVLRAVPEHEPGPLELVRARLSIESEIAAIAAKTATNVDLAAIRATIELMKLENQANPPLQEADREFHICIAQATGNTAFVHVVRNLWDYRNGNMWQMLEKHVLTHERLAHCVDEHHAIYTAIEARDPRAARQAMRVHLRSAHDVLSKELLNEKKQ</sequence>
<dbReference type="EMBL" id="DOEK01000008">
    <property type="protein sequence ID" value="HBP28687.1"/>
    <property type="molecule type" value="Genomic_DNA"/>
</dbReference>
<evidence type="ECO:0000256" key="1">
    <source>
        <dbReference type="ARBA" id="ARBA00023015"/>
    </source>
</evidence>
<keyword evidence="2" id="KW-0238">DNA-binding</keyword>
<dbReference type="PRINTS" id="PR00035">
    <property type="entry name" value="HTHGNTR"/>
</dbReference>
<keyword evidence="1" id="KW-0805">Transcription regulation</keyword>
<dbReference type="Pfam" id="PF00392">
    <property type="entry name" value="GntR"/>
    <property type="match status" value="1"/>
</dbReference>
<dbReference type="CDD" id="cd07377">
    <property type="entry name" value="WHTH_GntR"/>
    <property type="match status" value="1"/>
</dbReference>
<dbReference type="PROSITE" id="PS50949">
    <property type="entry name" value="HTH_GNTR"/>
    <property type="match status" value="1"/>
</dbReference>
<name>A0A356LCI5_9BURK</name>
<proteinExistence type="predicted"/>
<feature type="domain" description="HTH gntR-type" evidence="4">
    <location>
        <begin position="10"/>
        <end position="78"/>
    </location>
</feature>
<dbReference type="SMART" id="SM00895">
    <property type="entry name" value="FCD"/>
    <property type="match status" value="1"/>
</dbReference>
<evidence type="ECO:0000256" key="2">
    <source>
        <dbReference type="ARBA" id="ARBA00023125"/>
    </source>
</evidence>
<accession>A0A356LCI5</accession>
<dbReference type="AlphaFoldDB" id="A0A356LCI5"/>
<dbReference type="Pfam" id="PF07729">
    <property type="entry name" value="FCD"/>
    <property type="match status" value="1"/>
</dbReference>
<protein>
    <submittedName>
        <fullName evidence="5">GntR family transcriptional regulator</fullName>
    </submittedName>
</protein>
<organism evidence="5 6">
    <name type="scientific">Advenella kashmirensis</name>
    <dbReference type="NCBI Taxonomy" id="310575"/>
    <lineage>
        <taxon>Bacteria</taxon>
        <taxon>Pseudomonadati</taxon>
        <taxon>Pseudomonadota</taxon>
        <taxon>Betaproteobacteria</taxon>
        <taxon>Burkholderiales</taxon>
        <taxon>Alcaligenaceae</taxon>
    </lineage>
</organism>
<evidence type="ECO:0000256" key="3">
    <source>
        <dbReference type="ARBA" id="ARBA00023163"/>
    </source>
</evidence>